<organism evidence="2 3">
    <name type="scientific">Microbulbifer aestuariivivens</name>
    <dbReference type="NCBI Taxonomy" id="1908308"/>
    <lineage>
        <taxon>Bacteria</taxon>
        <taxon>Pseudomonadati</taxon>
        <taxon>Pseudomonadota</taxon>
        <taxon>Gammaproteobacteria</taxon>
        <taxon>Cellvibrionales</taxon>
        <taxon>Microbulbiferaceae</taxon>
        <taxon>Microbulbifer</taxon>
    </lineage>
</organism>
<proteinExistence type="predicted"/>
<keyword evidence="3" id="KW-1185">Reference proteome</keyword>
<feature type="chain" id="PRO_5046379247" evidence="1">
    <location>
        <begin position="29"/>
        <end position="236"/>
    </location>
</feature>
<name>A0ABP9WQE1_9GAMM</name>
<keyword evidence="1" id="KW-0732">Signal</keyword>
<reference evidence="2 3" key="1">
    <citation type="submission" date="2024-02" db="EMBL/GenBank/DDBJ databases">
        <title>Microbulbifer aestuariivivens NBRC 112533.</title>
        <authorList>
            <person name="Ichikawa N."/>
            <person name="Katano-Makiyama Y."/>
            <person name="Hidaka K."/>
        </authorList>
    </citation>
    <scope>NUCLEOTIDE SEQUENCE [LARGE SCALE GENOMIC DNA]</scope>
    <source>
        <strain evidence="2 3">NBRC 112533</strain>
    </source>
</reference>
<evidence type="ECO:0000256" key="1">
    <source>
        <dbReference type="SAM" id="SignalP"/>
    </source>
</evidence>
<dbReference type="Proteomes" id="UP001408594">
    <property type="component" value="Unassembled WGS sequence"/>
</dbReference>
<dbReference type="EMBL" id="BAABRT010000015">
    <property type="protein sequence ID" value="GAA5525417.1"/>
    <property type="molecule type" value="Genomic_DNA"/>
</dbReference>
<evidence type="ECO:0000313" key="3">
    <source>
        <dbReference type="Proteomes" id="UP001408594"/>
    </source>
</evidence>
<gene>
    <name evidence="2" type="ORF">Maes01_01987</name>
</gene>
<dbReference type="RefSeq" id="WP_345551098.1">
    <property type="nucleotide sequence ID" value="NZ_BAABRT010000015.1"/>
</dbReference>
<evidence type="ECO:0000313" key="2">
    <source>
        <dbReference type="EMBL" id="GAA5525417.1"/>
    </source>
</evidence>
<sequence>MKIVRSLAALPILFGLAGSLLSATSAVAYPLSSDESFCARAQQFIAGTDLAVDNTVYEEGSYMTSFKESKPTAMPLTSHQYMGFQFVDGQRAEFPVTVACKMKTAERIRTAHESTGEVLVAEEDRECQQWLDVVLDDVYQALEQEGAEGLLPRERIELDEENNVYIGPLWLRPELYQVAYSEGDKLKLRSKALHVEYRSLMPVPRSFMGTHYCTMIAPEYLTQLIKGEVEAPPLMD</sequence>
<protein>
    <submittedName>
        <fullName evidence="2">Uncharacterized protein</fullName>
    </submittedName>
</protein>
<feature type="signal peptide" evidence="1">
    <location>
        <begin position="1"/>
        <end position="28"/>
    </location>
</feature>
<accession>A0ABP9WQE1</accession>
<comment type="caution">
    <text evidence="2">The sequence shown here is derived from an EMBL/GenBank/DDBJ whole genome shotgun (WGS) entry which is preliminary data.</text>
</comment>